<reference evidence="1 2" key="1">
    <citation type="submission" date="2016-10" db="EMBL/GenBank/DDBJ databases">
        <authorList>
            <person name="de Groot N.N."/>
        </authorList>
    </citation>
    <scope>NUCLEOTIDE SEQUENCE [LARGE SCALE GENOMIC DNA]</scope>
    <source>
        <strain evidence="1 2">MP1X4</strain>
    </source>
</reference>
<proteinExistence type="predicted"/>
<dbReference type="Proteomes" id="UP000199679">
    <property type="component" value="Chromosome I"/>
</dbReference>
<evidence type="ECO:0000313" key="1">
    <source>
        <dbReference type="EMBL" id="SDS29546.1"/>
    </source>
</evidence>
<evidence type="ECO:0000313" key="2">
    <source>
        <dbReference type="Proteomes" id="UP000199679"/>
    </source>
</evidence>
<keyword evidence="2" id="KW-1185">Reference proteome</keyword>
<gene>
    <name evidence="1" type="ORF">SAMN05216490_0896</name>
</gene>
<dbReference type="EMBL" id="LT629740">
    <property type="protein sequence ID" value="SDS29546.1"/>
    <property type="molecule type" value="Genomic_DNA"/>
</dbReference>
<name>A0A1H1R1Q8_MUCMA</name>
<protein>
    <submittedName>
        <fullName evidence="1">Uncharacterized protein</fullName>
    </submittedName>
</protein>
<organism evidence="1 2">
    <name type="scientific">Mucilaginibacter mallensis</name>
    <dbReference type="NCBI Taxonomy" id="652787"/>
    <lineage>
        <taxon>Bacteria</taxon>
        <taxon>Pseudomonadati</taxon>
        <taxon>Bacteroidota</taxon>
        <taxon>Sphingobacteriia</taxon>
        <taxon>Sphingobacteriales</taxon>
        <taxon>Sphingobacteriaceae</taxon>
        <taxon>Mucilaginibacter</taxon>
    </lineage>
</organism>
<accession>A0A1H1R1Q8</accession>
<dbReference type="AlphaFoldDB" id="A0A1H1R1Q8"/>
<sequence length="60" mass="6799">MFGRLRKGVMLSHSKHAGKGPYAYPSSASGDPMLNMCKKIYLPNTYDVNTGNFYDFVQHR</sequence>